<proteinExistence type="predicted"/>
<organism evidence="3 4">
    <name type="scientific">Acer yangbiense</name>
    <dbReference type="NCBI Taxonomy" id="1000413"/>
    <lineage>
        <taxon>Eukaryota</taxon>
        <taxon>Viridiplantae</taxon>
        <taxon>Streptophyta</taxon>
        <taxon>Embryophyta</taxon>
        <taxon>Tracheophyta</taxon>
        <taxon>Spermatophyta</taxon>
        <taxon>Magnoliopsida</taxon>
        <taxon>eudicotyledons</taxon>
        <taxon>Gunneridae</taxon>
        <taxon>Pentapetalae</taxon>
        <taxon>rosids</taxon>
        <taxon>malvids</taxon>
        <taxon>Sapindales</taxon>
        <taxon>Sapindaceae</taxon>
        <taxon>Hippocastanoideae</taxon>
        <taxon>Acereae</taxon>
        <taxon>Acer</taxon>
    </lineage>
</organism>
<dbReference type="AlphaFoldDB" id="A0A5C7I2P6"/>
<sequence>MDHLASREREFEVDLESGGTTSEEDKTKDLVSENGQTKRVLSRVLTGILRVDGYVKPNSAADEHVELLIDKNSEEETDEHVAPVKKCVEGKRKKTNSTKPPKPPRPPKGPSLDAADEKLVREIAELAMRKRARIERIKALRKTKTAKTSNSNSSLSALIITLLFCLIILFQAFACKLVSILRQDFQNGFRVKSYHWFSALSLSLALRLKSFVAHKLLLQAKLNRTLYCLYFMMHDLQSVDPKQLNDEQGKLLGERFSLRDYLNMHLRLEYPVTCFKIPYLCGNCLEKVYAVRLCNRSHASVSMQGSPAPAVTGSESLISIQLFKTFSADERDGSGFDSLDLAKGQVSGSGPGKEPSKVAR</sequence>
<dbReference type="Proteomes" id="UP000323000">
    <property type="component" value="Chromosome 4"/>
</dbReference>
<feature type="compositionally biased region" description="Basic and acidic residues" evidence="1">
    <location>
        <begin position="74"/>
        <end position="90"/>
    </location>
</feature>
<feature type="region of interest" description="Disordered" evidence="1">
    <location>
        <begin position="337"/>
        <end position="360"/>
    </location>
</feature>
<keyword evidence="2" id="KW-0812">Transmembrane</keyword>
<evidence type="ECO:0000256" key="2">
    <source>
        <dbReference type="SAM" id="Phobius"/>
    </source>
</evidence>
<comment type="caution">
    <text evidence="3">The sequence shown here is derived from an EMBL/GenBank/DDBJ whole genome shotgun (WGS) entry which is preliminary data.</text>
</comment>
<feature type="transmembrane region" description="Helical" evidence="2">
    <location>
        <begin position="154"/>
        <end position="174"/>
    </location>
</feature>
<feature type="region of interest" description="Disordered" evidence="1">
    <location>
        <begin position="1"/>
        <end position="34"/>
    </location>
</feature>
<evidence type="ECO:0000313" key="3">
    <source>
        <dbReference type="EMBL" id="TXG63268.1"/>
    </source>
</evidence>
<dbReference type="PANTHER" id="PTHR34188">
    <property type="entry name" value="OS01G0299500 PROTEIN"/>
    <property type="match status" value="1"/>
</dbReference>
<gene>
    <name evidence="3" type="ORF">EZV62_010262</name>
</gene>
<reference evidence="4" key="1">
    <citation type="journal article" date="2019" name="Gigascience">
        <title>De novo genome assembly of the endangered Acer yangbiense, a plant species with extremely small populations endemic to Yunnan Province, China.</title>
        <authorList>
            <person name="Yang J."/>
            <person name="Wariss H.M."/>
            <person name="Tao L."/>
            <person name="Zhang R."/>
            <person name="Yun Q."/>
            <person name="Hollingsworth P."/>
            <person name="Dao Z."/>
            <person name="Luo G."/>
            <person name="Guo H."/>
            <person name="Ma Y."/>
            <person name="Sun W."/>
        </authorList>
    </citation>
    <scope>NUCLEOTIDE SEQUENCE [LARGE SCALE GENOMIC DNA]</scope>
    <source>
        <strain evidence="4">cv. Malutang</strain>
    </source>
</reference>
<dbReference type="OrthoDB" id="1899142at2759"/>
<accession>A0A5C7I2P6</accession>
<protein>
    <submittedName>
        <fullName evidence="3">Uncharacterized protein</fullName>
    </submittedName>
</protein>
<evidence type="ECO:0000313" key="4">
    <source>
        <dbReference type="Proteomes" id="UP000323000"/>
    </source>
</evidence>
<keyword evidence="2" id="KW-0472">Membrane</keyword>
<keyword evidence="2" id="KW-1133">Transmembrane helix</keyword>
<name>A0A5C7I2P6_9ROSI</name>
<feature type="region of interest" description="Disordered" evidence="1">
    <location>
        <begin position="74"/>
        <end position="114"/>
    </location>
</feature>
<keyword evidence="4" id="KW-1185">Reference proteome</keyword>
<evidence type="ECO:0000256" key="1">
    <source>
        <dbReference type="SAM" id="MobiDB-lite"/>
    </source>
</evidence>
<feature type="compositionally biased region" description="Basic and acidic residues" evidence="1">
    <location>
        <begin position="1"/>
        <end position="12"/>
    </location>
</feature>
<dbReference type="PANTHER" id="PTHR34188:SF5">
    <property type="entry name" value="OS05G0131900 PROTEIN"/>
    <property type="match status" value="1"/>
</dbReference>
<feature type="compositionally biased region" description="Pro residues" evidence="1">
    <location>
        <begin position="100"/>
        <end position="109"/>
    </location>
</feature>
<dbReference type="EMBL" id="VAHF01000004">
    <property type="protein sequence ID" value="TXG63268.1"/>
    <property type="molecule type" value="Genomic_DNA"/>
</dbReference>